<dbReference type="InterPro" id="IPR018820">
    <property type="entry name" value="BRE4-related_DUF2421"/>
</dbReference>
<feature type="transmembrane region" description="Helical" evidence="7">
    <location>
        <begin position="1177"/>
        <end position="1206"/>
    </location>
</feature>
<comment type="caution">
    <text evidence="10">The sequence shown here is derived from an EMBL/GenBank/DDBJ whole genome shotgun (WGS) entry which is preliminary data.</text>
</comment>
<feature type="transmembrane region" description="Helical" evidence="7">
    <location>
        <begin position="1275"/>
        <end position="1296"/>
    </location>
</feature>
<feature type="compositionally biased region" description="Polar residues" evidence="6">
    <location>
        <begin position="448"/>
        <end position="460"/>
    </location>
</feature>
<dbReference type="EMBL" id="JAAAIP010000696">
    <property type="protein sequence ID" value="KAG0313563.1"/>
    <property type="molecule type" value="Genomic_DNA"/>
</dbReference>
<keyword evidence="5" id="KW-0175">Coiled coil</keyword>
<keyword evidence="3 7" id="KW-1133">Transmembrane helix</keyword>
<evidence type="ECO:0000313" key="11">
    <source>
        <dbReference type="Proteomes" id="UP000738325"/>
    </source>
</evidence>
<evidence type="ECO:0000256" key="6">
    <source>
        <dbReference type="SAM" id="MobiDB-lite"/>
    </source>
</evidence>
<dbReference type="Pfam" id="PF13515">
    <property type="entry name" value="FUSC_2"/>
    <property type="match status" value="1"/>
</dbReference>
<feature type="region of interest" description="Disordered" evidence="6">
    <location>
        <begin position="261"/>
        <end position="372"/>
    </location>
</feature>
<feature type="transmembrane region" description="Helical" evidence="7">
    <location>
        <begin position="1218"/>
        <end position="1238"/>
    </location>
</feature>
<reference evidence="10" key="1">
    <citation type="journal article" date="2020" name="Fungal Divers.">
        <title>Resolving the Mortierellaceae phylogeny through synthesis of multi-gene phylogenetics and phylogenomics.</title>
        <authorList>
            <person name="Vandepol N."/>
            <person name="Liber J."/>
            <person name="Desiro A."/>
            <person name="Na H."/>
            <person name="Kennedy M."/>
            <person name="Barry K."/>
            <person name="Grigoriev I.V."/>
            <person name="Miller A.N."/>
            <person name="O'Donnell K."/>
            <person name="Stajich J.E."/>
            <person name="Bonito G."/>
        </authorList>
    </citation>
    <scope>NUCLEOTIDE SEQUENCE</scope>
    <source>
        <strain evidence="10">REB-010B</strain>
    </source>
</reference>
<feature type="domain" description="Integral membrane bound transporter" evidence="9">
    <location>
        <begin position="1165"/>
        <end position="1288"/>
    </location>
</feature>
<keyword evidence="4 7" id="KW-0472">Membrane</keyword>
<dbReference type="Pfam" id="PF10334">
    <property type="entry name" value="BRE4"/>
    <property type="match status" value="1"/>
</dbReference>
<evidence type="ECO:0000256" key="2">
    <source>
        <dbReference type="ARBA" id="ARBA00022692"/>
    </source>
</evidence>
<dbReference type="GO" id="GO:0016020">
    <property type="term" value="C:membrane"/>
    <property type="evidence" value="ECO:0007669"/>
    <property type="project" value="UniProtKB-SubCell"/>
</dbReference>
<dbReference type="InterPro" id="IPR023244">
    <property type="entry name" value="Brefeldin_A-sensitivity_4"/>
</dbReference>
<evidence type="ECO:0000256" key="5">
    <source>
        <dbReference type="SAM" id="Coils"/>
    </source>
</evidence>
<gene>
    <name evidence="10" type="ORF">BGZ99_008744</name>
</gene>
<feature type="compositionally biased region" description="Polar residues" evidence="6">
    <location>
        <begin position="931"/>
        <end position="943"/>
    </location>
</feature>
<feature type="transmembrane region" description="Helical" evidence="7">
    <location>
        <begin position="132"/>
        <end position="157"/>
    </location>
</feature>
<dbReference type="PANTHER" id="PTHR47804:SF3">
    <property type="entry name" value="PROTEIN BRE4"/>
    <property type="match status" value="1"/>
</dbReference>
<evidence type="ECO:0000256" key="4">
    <source>
        <dbReference type="ARBA" id="ARBA00023136"/>
    </source>
</evidence>
<keyword evidence="2 7" id="KW-0812">Transmembrane</keyword>
<keyword evidence="11" id="KW-1185">Reference proteome</keyword>
<feature type="transmembrane region" description="Helical" evidence="7">
    <location>
        <begin position="87"/>
        <end position="120"/>
    </location>
</feature>
<comment type="subcellular location">
    <subcellularLocation>
        <location evidence="1">Membrane</location>
        <topology evidence="1">Multi-pass membrane protein</topology>
    </subcellularLocation>
</comment>
<feature type="region of interest" description="Disordered" evidence="6">
    <location>
        <begin position="1"/>
        <end position="61"/>
    </location>
</feature>
<evidence type="ECO:0000313" key="10">
    <source>
        <dbReference type="EMBL" id="KAG0313563.1"/>
    </source>
</evidence>
<feature type="compositionally biased region" description="Basic and acidic residues" evidence="6">
    <location>
        <begin position="346"/>
        <end position="362"/>
    </location>
</feature>
<feature type="compositionally biased region" description="Polar residues" evidence="6">
    <location>
        <begin position="1632"/>
        <end position="1645"/>
    </location>
</feature>
<feature type="region of interest" description="Disordered" evidence="6">
    <location>
        <begin position="1619"/>
        <end position="1645"/>
    </location>
</feature>
<dbReference type="InterPro" id="IPR049453">
    <property type="entry name" value="Memb_transporter_dom"/>
</dbReference>
<feature type="region of interest" description="Disordered" evidence="6">
    <location>
        <begin position="924"/>
        <end position="943"/>
    </location>
</feature>
<evidence type="ECO:0000256" key="7">
    <source>
        <dbReference type="SAM" id="Phobius"/>
    </source>
</evidence>
<dbReference type="InterPro" id="IPR052430">
    <property type="entry name" value="IVT-Associated"/>
</dbReference>
<feature type="region of interest" description="Disordered" evidence="6">
    <location>
        <begin position="967"/>
        <end position="1004"/>
    </location>
</feature>
<evidence type="ECO:0000256" key="1">
    <source>
        <dbReference type="ARBA" id="ARBA00004141"/>
    </source>
</evidence>
<sequence length="1714" mass="193395">MSPDLHQKQSNLNPPEHPLMTSSTSITSANLDAQNRHRSVSRPPSVESDNSANSVPFAPPPPAPPSAWKRFINQFTHRVIKRLIKFLVALYLGMLMTLIHQVAVVLGPTSYLATIIVMFMHPARTVGAQLEVTLFCVIGGILAAIWIIPCQVIVAAYNHKRALNESLDSSRALLNLSTRSFLLNHETIALPKTVIEKAQSEVRNAQKKLFTAYTEARYEVTYSKTNPADYKQVRIILSRLMRHLSSMSVIVHNERVLMLGPPDHDNPDLLTQHGSDSDSDSGSTGAENADYSDSDHSDSESVGLPGSRQTGRSRGEVHNQGDYSGNASADDALSQQSFRRRHRHQSREEIAYLTTEEGHISSRDPQPLHRRSTELRRVRQLLQRADNTAQTTIGAQQQHHEQLKQEALQHAPQFGHDDITSAPVTPGGRGVSGLFAHHCGHCSKRTARSSVTAPNSTRPNSIEEERSLNTRKSYRSSLSLRTGSKLKPRRPASLTAGFKFDQGKRQQDRSNEHDAGLSIDTVLDSTAPAQTGDRVLDDHQSIDRLHHTIHGESGVRSALTDSQARKAMKEYKRRHDKVDKREQKRRLEHEARVQQNMTQELPKEAALGDQKLFMSFLDIVQEPLLRLSDSCSRVMVAMERELVSGLSVERDRLERIKRRNAQRNDFIRAAEARTMEEKATVGSESPEKGLSITHRMLSNMHLGHLRALLGFSRRQPTKEEIAYAEALKSGMDMGKDERHNVHKQGLPNDEACPKQSTQQRNASPSVIEDDEIDFILPPNLSYVQYLTQELEIFDKAEARGLQDFIATNPTLKFGPREELYLIFFFLFALREVAREMLRLGKYVEELQEQARLKMEKEGRTKCRRQLWWPKVVGNFWHWFSWGSYSQVKTNEGYDDLVMNTTKNLGSHQPRSVEEEKMIIQAKTAAERQSRAEQNLETVKKPQVTSELSYQASIDFFNITTIRGQTTNDTESVDALRSQQGRNESDEGDSRAPSKDDPNTLEGPLHKPILAAQCTVIDIPNFESLQHQNSEPSRHFEDINLVNLAPQLDSANYHSNALPELDVTKPGMTKNLHQTRATSEPLHAVPTATPSDYQVFQQQSPPAPEPISPPRPVSVSIEKPKTWRYRLWESLQALKSEEFKFGFKMALAMSFIGLWSWLPWNTNVLLVTDRGQWAMLTIMAIMSPTIGATFSVCAMRIVGTIVGTIWAMITYLALPRNPYVICAMALIISSAGAYLILVSPQPKTGNVMMMSYISITLLMYRGLTGETIYQICYKRLVTVIVGIIVALAINSLLWPILARRELRKELANLIGREGMLFAELINKFMLKVPDHRKEPPSIIARPRENQESGDECVCNDQCKTRCHGGGNADDDGFQDSFIEIAEQEAQSERRHQALNRSTEIRKHESKSIEVEDIDRDGQVPPCGCHHNYTEDWRNSKDPDRRAFQGVEQQLQIKLLKTSELLGISASEPRLKGEFPMKLYKQIIQCCQNILDRIISMRMAAQSISPEVLELVAGPLNDNRRDVVGALLLCFSILSSSLATKSPLPPYLPSARMARLRVIYNVRGLISAHQAITGQGHYTFIYYYAYSSALKEVIQELELLAVLIEPLVGLTAVTSDTYDLSSQQRSEGAPHVIFNTSTPTAGQSTGLYGPSVLQTQQKLDEQQRQHSQLQTQVRVQQQQIKEQQERLQEQQEQLREQQEKLQEQQEQISLLQNLQQ</sequence>
<organism evidence="10 11">
    <name type="scientific">Dissophora globulifera</name>
    <dbReference type="NCBI Taxonomy" id="979702"/>
    <lineage>
        <taxon>Eukaryota</taxon>
        <taxon>Fungi</taxon>
        <taxon>Fungi incertae sedis</taxon>
        <taxon>Mucoromycota</taxon>
        <taxon>Mortierellomycotina</taxon>
        <taxon>Mortierellomycetes</taxon>
        <taxon>Mortierellales</taxon>
        <taxon>Mortierellaceae</taxon>
        <taxon>Dissophora</taxon>
    </lineage>
</organism>
<feature type="compositionally biased region" description="Pro residues" evidence="6">
    <location>
        <begin position="1100"/>
        <end position="1111"/>
    </location>
</feature>
<feature type="compositionally biased region" description="Basic and acidic residues" evidence="6">
    <location>
        <begin position="501"/>
        <end position="515"/>
    </location>
</feature>
<feature type="domain" description="DUF2421" evidence="8">
    <location>
        <begin position="1441"/>
        <end position="1553"/>
    </location>
</feature>
<dbReference type="PANTHER" id="PTHR47804">
    <property type="entry name" value="60S RIBOSOMAL PROTEIN L19"/>
    <property type="match status" value="1"/>
</dbReference>
<feature type="region of interest" description="Disordered" evidence="6">
    <location>
        <begin position="443"/>
        <end position="532"/>
    </location>
</feature>
<evidence type="ECO:0000256" key="3">
    <source>
        <dbReference type="ARBA" id="ARBA00022989"/>
    </source>
</evidence>
<feature type="region of interest" description="Disordered" evidence="6">
    <location>
        <begin position="735"/>
        <end position="765"/>
    </location>
</feature>
<protein>
    <submittedName>
        <fullName evidence="10">Uncharacterized protein</fullName>
    </submittedName>
</protein>
<feature type="compositionally biased region" description="Basic and acidic residues" evidence="6">
    <location>
        <begin position="982"/>
        <end position="997"/>
    </location>
</feature>
<dbReference type="OrthoDB" id="1924968at2759"/>
<feature type="compositionally biased region" description="Basic and acidic residues" evidence="6">
    <location>
        <begin position="1397"/>
        <end position="1407"/>
    </location>
</feature>
<evidence type="ECO:0000259" key="9">
    <source>
        <dbReference type="Pfam" id="PF13515"/>
    </source>
</evidence>
<feature type="region of interest" description="Disordered" evidence="6">
    <location>
        <begin position="1093"/>
        <end position="1112"/>
    </location>
</feature>
<feature type="compositionally biased region" description="Polar residues" evidence="6">
    <location>
        <begin position="20"/>
        <end position="33"/>
    </location>
</feature>
<feature type="transmembrane region" description="Helical" evidence="7">
    <location>
        <begin position="1140"/>
        <end position="1157"/>
    </location>
</feature>
<evidence type="ECO:0000259" key="8">
    <source>
        <dbReference type="Pfam" id="PF10334"/>
    </source>
</evidence>
<name>A0A9P6R8S8_9FUNG</name>
<feature type="region of interest" description="Disordered" evidence="6">
    <location>
        <begin position="1385"/>
        <end position="1407"/>
    </location>
</feature>
<dbReference type="Proteomes" id="UP000738325">
    <property type="component" value="Unassembled WGS sequence"/>
</dbReference>
<accession>A0A9P6R8S8</accession>
<dbReference type="PRINTS" id="PR02047">
    <property type="entry name" value="BREFELDNASP4"/>
</dbReference>
<proteinExistence type="predicted"/>
<feature type="coiled-coil region" evidence="5">
    <location>
        <begin position="1650"/>
        <end position="1712"/>
    </location>
</feature>
<feature type="compositionally biased region" description="Polar residues" evidence="6">
    <location>
        <begin position="754"/>
        <end position="764"/>
    </location>
</feature>